<proteinExistence type="predicted"/>
<feature type="chain" id="PRO_5042241208" evidence="3">
    <location>
        <begin position="29"/>
        <end position="444"/>
    </location>
</feature>
<evidence type="ECO:0000313" key="6">
    <source>
        <dbReference type="Proteomes" id="UP001249851"/>
    </source>
</evidence>
<dbReference type="PANTHER" id="PTHR45889:SF8">
    <property type="entry name" value="IG-LIKE DOMAIN-CONTAINING PROTEIN"/>
    <property type="match status" value="1"/>
</dbReference>
<feature type="compositionally biased region" description="Polar residues" evidence="1">
    <location>
        <begin position="366"/>
        <end position="381"/>
    </location>
</feature>
<reference evidence="5" key="1">
    <citation type="journal article" date="2023" name="G3 (Bethesda)">
        <title>Whole genome assembly and annotation of the endangered Caribbean coral Acropora cervicornis.</title>
        <authorList>
            <person name="Selwyn J.D."/>
            <person name="Vollmer S.V."/>
        </authorList>
    </citation>
    <scope>NUCLEOTIDE SEQUENCE</scope>
    <source>
        <strain evidence="5">K2</strain>
    </source>
</reference>
<keyword evidence="2" id="KW-0812">Transmembrane</keyword>
<dbReference type="SMART" id="SM00408">
    <property type="entry name" value="IGc2"/>
    <property type="match status" value="1"/>
</dbReference>
<feature type="region of interest" description="Disordered" evidence="1">
    <location>
        <begin position="365"/>
        <end position="389"/>
    </location>
</feature>
<dbReference type="PROSITE" id="PS50835">
    <property type="entry name" value="IG_LIKE"/>
    <property type="match status" value="1"/>
</dbReference>
<dbReference type="Proteomes" id="UP001249851">
    <property type="component" value="Unassembled WGS sequence"/>
</dbReference>
<dbReference type="InterPro" id="IPR013783">
    <property type="entry name" value="Ig-like_fold"/>
</dbReference>
<protein>
    <submittedName>
        <fullName evidence="5">Neural cell adhesion molecule 1</fullName>
    </submittedName>
</protein>
<feature type="domain" description="Ig-like" evidence="4">
    <location>
        <begin position="157"/>
        <end position="239"/>
    </location>
</feature>
<accession>A0AAD9QNW6</accession>
<name>A0AAD9QNW6_ACRCE</name>
<comment type="caution">
    <text evidence="5">The sequence shown here is derived from an EMBL/GenBank/DDBJ whole genome shotgun (WGS) entry which is preliminary data.</text>
</comment>
<sequence length="444" mass="48293">MDVSITSVPRWIFLAIVVTLASLESSVAQFPWTKEPSSPMIVVEGVNNTNVRLEWDYDAAFRRLIVGIKIFRKGGGSEKLIARKSGEGTINPTTLDLVDRNQDGREYEVVEPATLVLKDVNNNEEYEYVISVDYFPTSSSPQTTDSKSVFVEVKVPPKITTKPLNTRSEIGANVTLTCEASGDPLPNITWTREGATTNQLDNVTGPSFDLVAVRLIDAGSYRCTAENGYGTVTEVASTVFWPSGPHQCSADVWDEGTTQCNTSTVGIRITEGAVWVDSLANLNSAEFSGLANNLTVAISSPYSRPENEDKRPYQILVKEFSRGSVRARVEMEFPSTLPDPLKPLRDAVQSGKLGMFTVDRELVINPTRSPPQSSTGSTQESKIPPDAGKRTSGLSNDIIWAIIGSCIAVVVIVAIIIIVCCVVRKKQSPGGSKGLYTEADGYRM</sequence>
<dbReference type="AlphaFoldDB" id="A0AAD9QNW6"/>
<keyword evidence="2" id="KW-1133">Transmembrane helix</keyword>
<dbReference type="PANTHER" id="PTHR45889">
    <property type="entry name" value="IG-LIKE DOMAIN-CONTAINING PROTEIN"/>
    <property type="match status" value="1"/>
</dbReference>
<dbReference type="InterPro" id="IPR007110">
    <property type="entry name" value="Ig-like_dom"/>
</dbReference>
<feature type="signal peptide" evidence="3">
    <location>
        <begin position="1"/>
        <end position="28"/>
    </location>
</feature>
<evidence type="ECO:0000313" key="5">
    <source>
        <dbReference type="EMBL" id="KAK2564731.1"/>
    </source>
</evidence>
<evidence type="ECO:0000256" key="2">
    <source>
        <dbReference type="SAM" id="Phobius"/>
    </source>
</evidence>
<dbReference type="EMBL" id="JARQWQ010000021">
    <property type="protein sequence ID" value="KAK2564731.1"/>
    <property type="molecule type" value="Genomic_DNA"/>
</dbReference>
<feature type="transmembrane region" description="Helical" evidence="2">
    <location>
        <begin position="398"/>
        <end position="423"/>
    </location>
</feature>
<dbReference type="InterPro" id="IPR003598">
    <property type="entry name" value="Ig_sub2"/>
</dbReference>
<evidence type="ECO:0000256" key="1">
    <source>
        <dbReference type="SAM" id="MobiDB-lite"/>
    </source>
</evidence>
<organism evidence="5 6">
    <name type="scientific">Acropora cervicornis</name>
    <name type="common">Staghorn coral</name>
    <dbReference type="NCBI Taxonomy" id="6130"/>
    <lineage>
        <taxon>Eukaryota</taxon>
        <taxon>Metazoa</taxon>
        <taxon>Cnidaria</taxon>
        <taxon>Anthozoa</taxon>
        <taxon>Hexacorallia</taxon>
        <taxon>Scleractinia</taxon>
        <taxon>Astrocoeniina</taxon>
        <taxon>Acroporidae</taxon>
        <taxon>Acropora</taxon>
    </lineage>
</organism>
<dbReference type="Pfam" id="PF13927">
    <property type="entry name" value="Ig_3"/>
    <property type="match status" value="1"/>
</dbReference>
<keyword evidence="3" id="KW-0732">Signal</keyword>
<gene>
    <name evidence="5" type="ORF">P5673_011412</name>
</gene>
<evidence type="ECO:0000256" key="3">
    <source>
        <dbReference type="SAM" id="SignalP"/>
    </source>
</evidence>
<dbReference type="InterPro" id="IPR003599">
    <property type="entry name" value="Ig_sub"/>
</dbReference>
<evidence type="ECO:0000259" key="4">
    <source>
        <dbReference type="PROSITE" id="PS50835"/>
    </source>
</evidence>
<keyword evidence="2" id="KW-0472">Membrane</keyword>
<dbReference type="SMART" id="SM00409">
    <property type="entry name" value="IG"/>
    <property type="match status" value="1"/>
</dbReference>
<dbReference type="InterPro" id="IPR036179">
    <property type="entry name" value="Ig-like_dom_sf"/>
</dbReference>
<keyword evidence="6" id="KW-1185">Reference proteome</keyword>
<dbReference type="Gene3D" id="2.60.40.10">
    <property type="entry name" value="Immunoglobulins"/>
    <property type="match status" value="1"/>
</dbReference>
<dbReference type="SUPFAM" id="SSF48726">
    <property type="entry name" value="Immunoglobulin"/>
    <property type="match status" value="1"/>
</dbReference>
<reference evidence="5" key="2">
    <citation type="journal article" date="2023" name="Science">
        <title>Genomic signatures of disease resistance in endangered staghorn corals.</title>
        <authorList>
            <person name="Vollmer S.V."/>
            <person name="Selwyn J.D."/>
            <person name="Despard B.A."/>
            <person name="Roesel C.L."/>
        </authorList>
    </citation>
    <scope>NUCLEOTIDE SEQUENCE</scope>
    <source>
        <strain evidence="5">K2</strain>
    </source>
</reference>